<evidence type="ECO:0000313" key="3">
    <source>
        <dbReference type="WBParaSite" id="Csp11.Scaffold630.g19644.t2"/>
    </source>
</evidence>
<name>A0A1I7UV37_9PELO</name>
<evidence type="ECO:0000256" key="1">
    <source>
        <dbReference type="SAM" id="MobiDB-lite"/>
    </source>
</evidence>
<sequence>MCKYIYQLSKKTKVEDGTSLRNMVFLFKRFKKEKLELFEGFPYKDHQHRGYTQSIAEMNLIKEIRVEIASDFIRIIEKSEFGFDNKYEEDGFVEAAARIFTKKIQNLDHPLETLRIEADDSAVENYFEFLDESSFFVQIVNANSPDLPPKVTHIYVDKTIEIQCNPVCYSIGLEESNVAYIMESPKFPRESTPRKSKPWKNPENTDNSKTYRLDPETDRPYPNSFIHEANWTHSKPQKMPIRNRSKSKSSSSTIRRRLSEPPNRTSSTNSKSILPRSKTPSVQGKKKAGPVKQ</sequence>
<evidence type="ECO:0000313" key="2">
    <source>
        <dbReference type="Proteomes" id="UP000095282"/>
    </source>
</evidence>
<dbReference type="WBParaSite" id="Csp11.Scaffold630.g19644.t2">
    <property type="protein sequence ID" value="Csp11.Scaffold630.g19644.t2"/>
    <property type="gene ID" value="Csp11.Scaffold630.g19644"/>
</dbReference>
<feature type="compositionally biased region" description="Basic and acidic residues" evidence="1">
    <location>
        <begin position="209"/>
        <end position="219"/>
    </location>
</feature>
<protein>
    <submittedName>
        <fullName evidence="3">SPK domain-containing protein</fullName>
    </submittedName>
</protein>
<accession>A0A1I7UV37</accession>
<keyword evidence="2" id="KW-1185">Reference proteome</keyword>
<proteinExistence type="predicted"/>
<reference evidence="3" key="1">
    <citation type="submission" date="2016-11" db="UniProtKB">
        <authorList>
            <consortium name="WormBaseParasite"/>
        </authorList>
    </citation>
    <scope>IDENTIFICATION</scope>
</reference>
<dbReference type="AlphaFoldDB" id="A0A1I7UV37"/>
<feature type="compositionally biased region" description="Polar residues" evidence="1">
    <location>
        <begin position="262"/>
        <end position="282"/>
    </location>
</feature>
<dbReference type="Proteomes" id="UP000095282">
    <property type="component" value="Unplaced"/>
</dbReference>
<feature type="region of interest" description="Disordered" evidence="1">
    <location>
        <begin position="187"/>
        <end position="293"/>
    </location>
</feature>
<organism evidence="2 3">
    <name type="scientific">Caenorhabditis tropicalis</name>
    <dbReference type="NCBI Taxonomy" id="1561998"/>
    <lineage>
        <taxon>Eukaryota</taxon>
        <taxon>Metazoa</taxon>
        <taxon>Ecdysozoa</taxon>
        <taxon>Nematoda</taxon>
        <taxon>Chromadorea</taxon>
        <taxon>Rhabditida</taxon>
        <taxon>Rhabditina</taxon>
        <taxon>Rhabditomorpha</taxon>
        <taxon>Rhabditoidea</taxon>
        <taxon>Rhabditidae</taxon>
        <taxon>Peloderinae</taxon>
        <taxon>Caenorhabditis</taxon>
    </lineage>
</organism>
<feature type="compositionally biased region" description="Basic residues" evidence="1">
    <location>
        <begin position="284"/>
        <end position="293"/>
    </location>
</feature>